<sequence>MSVIRIKTNAAVAAVLPANEDQADYPATFFEGGNEIRLYVHRGEKLDVLRQYVYMGLQEKNCKIQHVNAYLYEVLKGEEERLEADWDSFGQKIGNQGEKIGPFKLVKVGDITEGLPDGKLNAEVSAEDDAWLPLFLLGLYRVGRASETAYRTLLMEALIKQCKAIKSDWVSPVTSTHKYFDVWGNDGNYLKIVACVDMFYNHFKKSIKATFRWGTIVSRFKDCAALATLGHLVKITGLTIEEVFTWVLQTEVADELVRMMKPGQEIDNGASYMPYLIDMGISAKSPYSTIKNPSFHFWGQLTSALCRSKRALNARQPDEIDSVSISNAGLLMAYALGSSPDIEQQFSTGDTYRKPPKEGSYLVTEEPKTRAVVDWIAWYSDVDNKPTDEMLLMAKRVAGTISGPRENSVGKWIKQTYGQ</sequence>
<accession>C3VM11</accession>
<dbReference type="EMBL" id="FJ872827">
    <property type="protein sequence ID" value="ACP27998.1"/>
    <property type="molecule type" value="Viral_cRNA"/>
</dbReference>
<gene>
    <name evidence="13" type="primary">N</name>
</gene>
<evidence type="ECO:0000256" key="3">
    <source>
        <dbReference type="ARBA" id="ARBA00014389"/>
    </source>
</evidence>
<dbReference type="RefSeq" id="YP_009094121.1">
    <property type="nucleotide sequence ID" value="NC_025356.1"/>
</dbReference>
<dbReference type="Proteomes" id="UP000159768">
    <property type="component" value="Segment"/>
</dbReference>
<dbReference type="Gene3D" id="1.10.3570.10">
    <property type="entry name" value="Rhabdovirus nucleocapsid protein like domain"/>
    <property type="match status" value="1"/>
</dbReference>
<dbReference type="KEGG" id="vg:20964409"/>
<evidence type="ECO:0000256" key="2">
    <source>
        <dbReference type="ARBA" id="ARBA00004328"/>
    </source>
</evidence>
<dbReference type="OrthoDB" id="22890at10239"/>
<keyword evidence="7" id="KW-0694">RNA-binding</keyword>
<evidence type="ECO:0000256" key="9">
    <source>
        <dbReference type="ARBA" id="ARBA00023200"/>
    </source>
</evidence>
<proteinExistence type="predicted"/>
<keyword evidence="8 13" id="KW-0543">Viral nucleoprotein</keyword>
<evidence type="ECO:0000256" key="5">
    <source>
        <dbReference type="ARBA" id="ARBA00022561"/>
    </source>
</evidence>
<dbReference type="InterPro" id="IPR023331">
    <property type="entry name" value="Rhabdovirus_ncapsid_C"/>
</dbReference>
<keyword evidence="10" id="KW-0687">Ribonucleoprotein</keyword>
<keyword evidence="4" id="KW-1139">Helical capsid protein</keyword>
<comment type="subcellular location">
    <subcellularLocation>
        <location evidence="1">Host cytoplasm</location>
    </subcellularLocation>
    <subcellularLocation>
        <location evidence="2">Virion</location>
    </subcellularLocation>
</comment>
<evidence type="ECO:0000259" key="12">
    <source>
        <dbReference type="Pfam" id="PF00945"/>
    </source>
</evidence>
<organism evidence="13 14">
    <name type="scientific">Sprivivirus esox</name>
    <dbReference type="NCBI Taxonomy" id="219584"/>
    <lineage>
        <taxon>Viruses</taxon>
        <taxon>Riboviria</taxon>
        <taxon>Orthornavirae</taxon>
        <taxon>Negarnaviricota</taxon>
        <taxon>Haploviricotina</taxon>
        <taxon>Monjiviricetes</taxon>
        <taxon>Mononegavirales</taxon>
        <taxon>Rhabdoviridae</taxon>
        <taxon>Alpharhabdovirinae</taxon>
        <taxon>Sprivivirus</taxon>
    </lineage>
</organism>
<dbReference type="GO" id="GO:0019029">
    <property type="term" value="C:helical viral capsid"/>
    <property type="evidence" value="ECO:0007669"/>
    <property type="project" value="UniProtKB-KW"/>
</dbReference>
<evidence type="ECO:0000256" key="1">
    <source>
        <dbReference type="ARBA" id="ARBA00004192"/>
    </source>
</evidence>
<evidence type="ECO:0000256" key="8">
    <source>
        <dbReference type="ARBA" id="ARBA00023086"/>
    </source>
</evidence>
<evidence type="ECO:0000256" key="4">
    <source>
        <dbReference type="ARBA" id="ARBA00022497"/>
    </source>
</evidence>
<keyword evidence="6" id="KW-0946">Virion</keyword>
<keyword evidence="9" id="KW-1035">Host cytoplasm</keyword>
<dbReference type="Pfam" id="PF00945">
    <property type="entry name" value="Rhabdo_ncap"/>
    <property type="match status" value="1"/>
</dbReference>
<dbReference type="InterPro" id="IPR023330">
    <property type="entry name" value="Rhabdovirus_ncapsid_N"/>
</dbReference>
<reference evidence="13 14" key="1">
    <citation type="journal article" date="2009" name="Arch. Virol.">
        <title>Characterization of the complete genome sequence of pike fry rhabdovirus.</title>
        <authorList>
            <person name="Chen H.L."/>
            <person name="Liu H."/>
            <person name="Liu Z.X."/>
            <person name="He J.Q."/>
            <person name="Gao L.Y."/>
            <person name="Shi X.J."/>
            <person name="Jiang Y.L."/>
        </authorList>
    </citation>
    <scope>NUCLEOTIDE SEQUENCE [LARGE SCALE GENOMIC DNA]</scope>
    <source>
        <strain evidence="13">F4</strain>
    </source>
</reference>
<evidence type="ECO:0000313" key="14">
    <source>
        <dbReference type="Proteomes" id="UP000159768"/>
    </source>
</evidence>
<evidence type="ECO:0000256" key="10">
    <source>
        <dbReference type="ARBA" id="ARBA00023274"/>
    </source>
</evidence>
<keyword evidence="14" id="KW-1185">Reference proteome</keyword>
<feature type="domain" description="Rhabdovirus nucleocapsid" evidence="12">
    <location>
        <begin position="9"/>
        <end position="397"/>
    </location>
</feature>
<evidence type="ECO:0000313" key="13">
    <source>
        <dbReference type="EMBL" id="ACP27998.1"/>
    </source>
</evidence>
<dbReference type="Gene3D" id="1.10.3610.10">
    <property type="entry name" value="Nucleoprotein"/>
    <property type="match status" value="1"/>
</dbReference>
<dbReference type="GO" id="GO:0019013">
    <property type="term" value="C:viral nucleocapsid"/>
    <property type="evidence" value="ECO:0007669"/>
    <property type="project" value="UniProtKB-KW"/>
</dbReference>
<dbReference type="GO" id="GO:0003723">
    <property type="term" value="F:RNA binding"/>
    <property type="evidence" value="ECO:0007669"/>
    <property type="project" value="UniProtKB-KW"/>
</dbReference>
<dbReference type="InterPro" id="IPR035961">
    <property type="entry name" value="Rhabdovirus_nucleoprotein-like"/>
</dbReference>
<dbReference type="SUPFAM" id="SSF140809">
    <property type="entry name" value="Rhabdovirus nucleoprotein-like"/>
    <property type="match status" value="1"/>
</dbReference>
<dbReference type="GeneID" id="20964409"/>
<name>C3VM11_9RHAB</name>
<evidence type="ECO:0000256" key="6">
    <source>
        <dbReference type="ARBA" id="ARBA00022844"/>
    </source>
</evidence>
<evidence type="ECO:0000256" key="11">
    <source>
        <dbReference type="ARBA" id="ARBA00033344"/>
    </source>
</evidence>
<dbReference type="InterPro" id="IPR000448">
    <property type="entry name" value="Rhabdo_ncapsid"/>
</dbReference>
<protein>
    <recommendedName>
        <fullName evidence="3">Nucleoprotein</fullName>
    </recommendedName>
    <alternativeName>
        <fullName evidence="11">Nucleocapsid protein</fullName>
    </alternativeName>
</protein>
<evidence type="ECO:0000256" key="7">
    <source>
        <dbReference type="ARBA" id="ARBA00022884"/>
    </source>
</evidence>
<dbReference type="GO" id="GO:1990904">
    <property type="term" value="C:ribonucleoprotein complex"/>
    <property type="evidence" value="ECO:0007669"/>
    <property type="project" value="UniProtKB-KW"/>
</dbReference>
<keyword evidence="5" id="KW-0167">Capsid protein</keyword>
<dbReference type="GO" id="GO:0030430">
    <property type="term" value="C:host cell cytoplasm"/>
    <property type="evidence" value="ECO:0007669"/>
    <property type="project" value="UniProtKB-SubCell"/>
</dbReference>